<feature type="non-terminal residue" evidence="1">
    <location>
        <position position="1"/>
    </location>
</feature>
<organism evidence="1">
    <name type="scientific">marine metagenome</name>
    <dbReference type="NCBI Taxonomy" id="408172"/>
    <lineage>
        <taxon>unclassified sequences</taxon>
        <taxon>metagenomes</taxon>
        <taxon>ecological metagenomes</taxon>
    </lineage>
</organism>
<dbReference type="Gene3D" id="3.40.50.720">
    <property type="entry name" value="NAD(P)-binding Rossmann-like Domain"/>
    <property type="match status" value="1"/>
</dbReference>
<protein>
    <submittedName>
        <fullName evidence="1">Uncharacterized protein</fullName>
    </submittedName>
</protein>
<dbReference type="AlphaFoldDB" id="A0A383AFR5"/>
<name>A0A383AFR5_9ZZZZ</name>
<gene>
    <name evidence="1" type="ORF">METZ01_LOCUS459511</name>
</gene>
<reference evidence="1" key="1">
    <citation type="submission" date="2018-05" db="EMBL/GenBank/DDBJ databases">
        <authorList>
            <person name="Lanie J.A."/>
            <person name="Ng W.-L."/>
            <person name="Kazmierczak K.M."/>
            <person name="Andrzejewski T.M."/>
            <person name="Davidsen T.M."/>
            <person name="Wayne K.J."/>
            <person name="Tettelin H."/>
            <person name="Glass J.I."/>
            <person name="Rusch D."/>
            <person name="Podicherti R."/>
            <person name="Tsui H.-C.T."/>
            <person name="Winkler M.E."/>
        </authorList>
    </citation>
    <scope>NUCLEOTIDE SEQUENCE</scope>
</reference>
<proteinExistence type="predicted"/>
<accession>A0A383AFR5</accession>
<dbReference type="EMBL" id="UINC01191829">
    <property type="protein sequence ID" value="SVE06657.1"/>
    <property type="molecule type" value="Genomic_DNA"/>
</dbReference>
<evidence type="ECO:0000313" key="1">
    <source>
        <dbReference type="EMBL" id="SVE06657.1"/>
    </source>
</evidence>
<sequence length="111" mass="12975">ESESEARAKTDELIPNKKWPCYFFKSDTTGEKDFEEFFTTQEELNLDKFNGVGVIRNPAVFNNELLDQFERGINKLSSNGNWNKQDIVDLFFLLLPDFAHKETGKYLDQKM</sequence>